<dbReference type="SUPFAM" id="SSF69279">
    <property type="entry name" value="Phage tail proteins"/>
    <property type="match status" value="1"/>
</dbReference>
<dbReference type="EMBL" id="CAXJRC010000043">
    <property type="protein sequence ID" value="CAL2108177.1"/>
    <property type="molecule type" value="Genomic_DNA"/>
</dbReference>
<evidence type="ECO:0000313" key="1">
    <source>
        <dbReference type="EMBL" id="CAL2108177.1"/>
    </source>
</evidence>
<accession>A0ABM9PQZ7</accession>
<name>A0ABM9PQZ7_9FLAO</name>
<sequence>MFILESNIQIGSYTFNQVKSVNVVRDINLLSDTAKIELPASAMFGNKTVGFEKKALETAIKVGDPVQITLGYKDVLIKTVFKGFVTSIYPNQPTIKIDCEDSVYLIRKKNLKKNFIKTSLKEVLQYIVDGTSVNISGNIPEVKFDKFLLKNVNGAKALQKIKDEYGLTIYIDDNNELYAGLKYAVIPEKEVVYNLQANTIKHDLKFTSSDNVRLKIKVIGVRKNNTKITVVVGDDDGEQRTIYRYNITDPKILKEIGEKELIKLKYTGYRGTVTGFFIPFSDRAMKCKLINANFPEREGVYYIPKVTLNFNTSGARFKTELGVKL</sequence>
<protein>
    <recommendedName>
        <fullName evidence="3">Late control protein</fullName>
    </recommendedName>
</protein>
<dbReference type="Proteomes" id="UP001497602">
    <property type="component" value="Unassembled WGS sequence"/>
</dbReference>
<dbReference type="RefSeq" id="WP_348739732.1">
    <property type="nucleotide sequence ID" value="NZ_CAXJRC010000043.1"/>
</dbReference>
<gene>
    <name evidence="1" type="ORF">T190115A13A_60172</name>
</gene>
<proteinExistence type="predicted"/>
<comment type="caution">
    <text evidence="1">The sequence shown here is derived from an EMBL/GenBank/DDBJ whole genome shotgun (WGS) entry which is preliminary data.</text>
</comment>
<evidence type="ECO:0000313" key="2">
    <source>
        <dbReference type="Proteomes" id="UP001497602"/>
    </source>
</evidence>
<keyword evidence="2" id="KW-1185">Reference proteome</keyword>
<organism evidence="1 2">
    <name type="scientific">Tenacibaculum vairaonense</name>
    <dbReference type="NCBI Taxonomy" id="3137860"/>
    <lineage>
        <taxon>Bacteria</taxon>
        <taxon>Pseudomonadati</taxon>
        <taxon>Bacteroidota</taxon>
        <taxon>Flavobacteriia</taxon>
        <taxon>Flavobacteriales</taxon>
        <taxon>Flavobacteriaceae</taxon>
        <taxon>Tenacibaculum</taxon>
    </lineage>
</organism>
<evidence type="ECO:0008006" key="3">
    <source>
        <dbReference type="Google" id="ProtNLM"/>
    </source>
</evidence>
<reference evidence="1 2" key="1">
    <citation type="submission" date="2024-05" db="EMBL/GenBank/DDBJ databases">
        <authorList>
            <person name="Duchaud E."/>
        </authorList>
    </citation>
    <scope>NUCLEOTIDE SEQUENCE [LARGE SCALE GENOMIC DNA]</scope>
    <source>
        <strain evidence="1">Ena-SAMPLE-TAB-13-05-2024-13:56:06:370-140305</strain>
    </source>
</reference>